<keyword evidence="14" id="KW-0753">Steroid metabolism</keyword>
<reference evidence="18" key="1">
    <citation type="journal article" date="2021" name="IMA Fungus">
        <title>Genomic characterization of three marine fungi, including Emericellopsis atlantica sp. nov. with signatures of a generalist lifestyle and marine biomass degradation.</title>
        <authorList>
            <person name="Hagestad O.C."/>
            <person name="Hou L."/>
            <person name="Andersen J.H."/>
            <person name="Hansen E.H."/>
            <person name="Altermark B."/>
            <person name="Li C."/>
            <person name="Kuhnert E."/>
            <person name="Cox R.J."/>
            <person name="Crous P.W."/>
            <person name="Spatafora J.W."/>
            <person name="Lail K."/>
            <person name="Amirebrahimi M."/>
            <person name="Lipzen A."/>
            <person name="Pangilinan J."/>
            <person name="Andreopoulos W."/>
            <person name="Hayes R.D."/>
            <person name="Ng V."/>
            <person name="Grigoriev I.V."/>
            <person name="Jackson S.A."/>
            <person name="Sutton T.D.S."/>
            <person name="Dobson A.D.W."/>
            <person name="Rama T."/>
        </authorList>
    </citation>
    <scope>NUCLEOTIDE SEQUENCE</scope>
    <source>
        <strain evidence="18">TRa018bII</strain>
    </source>
</reference>
<feature type="transmembrane region" description="Helical" evidence="15">
    <location>
        <begin position="1107"/>
        <end position="1127"/>
    </location>
</feature>
<keyword evidence="8" id="KW-0445">Lipid transport</keyword>
<evidence type="ECO:0000256" key="13">
    <source>
        <dbReference type="ARBA" id="ARBA00023180"/>
    </source>
</evidence>
<feature type="transmembrane region" description="Helical" evidence="15">
    <location>
        <begin position="1133"/>
        <end position="1158"/>
    </location>
</feature>
<evidence type="ECO:0000313" key="18">
    <source>
        <dbReference type="EMBL" id="KAG9227967.1"/>
    </source>
</evidence>
<dbReference type="GO" id="GO:0015918">
    <property type="term" value="P:sterol transport"/>
    <property type="evidence" value="ECO:0007669"/>
    <property type="project" value="TreeGrafter"/>
</dbReference>
<feature type="transmembrane region" description="Helical" evidence="15">
    <location>
        <begin position="597"/>
        <end position="622"/>
    </location>
</feature>
<keyword evidence="3" id="KW-0813">Transport</keyword>
<dbReference type="AlphaFoldDB" id="A0A9P8BZ97"/>
<sequence>MGRLWHSAAAATLFTAALVSGEAITPKHEVGRCSIRGNCGKDGWFGPELPCADNGLAKEPTSDVREQLVGICGPKWNTGPVCCAGEQLESLSDNLKKVNAFLASCPACKENFYNTFCTFTCSPDQSLFINVTALKENDNKFMVTELDQLISEEYGSGFYDSCKDVKFGPTNSNSMKFIGGGAKNYTEFLKFLGKKNPPFGSPFQINFPDGKTYKEPDMDPLPMAPKKCNDENESFRCACLDCPAVCPKLPTVTQGRSCHVGVLPCLSFGAILVYGVILTLLLTAIVGHIAVSKHRRHKDERLRLLQDITPSDDEDEGDMIHNNAMYDRPQRNYWLNTICDGAFSRLGFTAARFPFITIFVCVLLVGVLSLGWVRFQIETNPARLWVSPTSAAAQEKVFFDDNFGPFYRTEQVFLVNDTDSDIGPVLSYETIRWWMNVETRIEQLTGAKTGSSLEDVCFKPTGDACVVQSVSVYFGNDVQSVKPETWKGNLRKCVESNVDCLPKFGQPVDPKLVLGGNGNSTDPTDSPAIITTWVINNGAEDSSVVEKASDWEETLKATLLEVQSEAATRGLRLSFNTEISLEQELNKSTNTDAKIVVISYIIMFLYASLALGSTTLSVRSVLQHPATFLVESKFTLGVVGILIVLMSISASIGLFSFAGVKVTLIIAEVIPFIVLAVGVDNIFLIVHEFERVNISHPDEVVEHRIAKALGRMGPSILLSAITETVAFGLGAFVGMPAVRNFAIYAAGAVFINALLQVTMFISVLTLNQRRAEDHRSDCFPCIQIKSASIQLGSSNGNGYGRAYESHDESSLQLFIRKYYAPSLLGKKVKVLVVVIFLGIFTAGVSLIPEVKLGLDQKVAIPDGSYLIPYFNDLANYFESGPPVYFVAREVNATQREHQQQLCARFTTCEQKSLTNILEQERKRPETSYIASTAASWVDDYFRWLDPELDQCCLEKEGNEEQACFANRDPAWNITLSGMPEGEEFIHYLQKWVAAPTDVDCPLGGKAPYGNAIVIDATRNTIPASHFRSSHTPLRTQDDFIAAYASARRISDGLTESTGIEVFPYSVYYIFFDQYASIVRLTATLIGSALAIILAISSILLGSVRTGTVVTITVIMIVIDIIGFMAVFNVSLNAVSLVNLIICVGIGVEFCAHIARAFMFPSRAVMERAKNKFRGRDARAWTALVNVGGSVFSGITITKLLGVFVLAFTRSKIFEIYYFRIWLALVVFAASHALIFLPVALSLLGGDGYIDPESVGGLEEDLASRRYRALLPDDGDSDEEY</sequence>
<dbReference type="Pfam" id="PF16414">
    <property type="entry name" value="NPC1_N"/>
    <property type="match status" value="1"/>
</dbReference>
<keyword evidence="9" id="KW-0443">Lipid metabolism</keyword>
<comment type="caution">
    <text evidence="18">The sequence shown here is derived from an EMBL/GenBank/DDBJ whole genome shotgun (WGS) entry which is preliminary data.</text>
</comment>
<dbReference type="GO" id="GO:0016020">
    <property type="term" value="C:membrane"/>
    <property type="evidence" value="ECO:0007669"/>
    <property type="project" value="InterPro"/>
</dbReference>
<name>A0A9P8BZ97_9HELO</name>
<feature type="transmembrane region" description="Helical" evidence="15">
    <location>
        <begin position="266"/>
        <end position="291"/>
    </location>
</feature>
<dbReference type="GO" id="GO:0005319">
    <property type="term" value="F:lipid transporter activity"/>
    <property type="evidence" value="ECO:0007669"/>
    <property type="project" value="InterPro"/>
</dbReference>
<keyword evidence="6 16" id="KW-0732">Signal</keyword>
<keyword evidence="13" id="KW-0325">Glycoprotein</keyword>
<dbReference type="InterPro" id="IPR053958">
    <property type="entry name" value="HMGCR/SNAP/NPC1-like_SSD"/>
</dbReference>
<dbReference type="InterPro" id="IPR004765">
    <property type="entry name" value="NPC1-like"/>
</dbReference>
<dbReference type="Pfam" id="PF22314">
    <property type="entry name" value="NPC1_MLD"/>
    <property type="match status" value="1"/>
</dbReference>
<dbReference type="PANTHER" id="PTHR45727">
    <property type="entry name" value="NPC INTRACELLULAR CHOLESTEROL TRANSPORTER 1"/>
    <property type="match status" value="1"/>
</dbReference>
<dbReference type="Pfam" id="PF12349">
    <property type="entry name" value="Sterol-sensing"/>
    <property type="match status" value="1"/>
</dbReference>
<evidence type="ECO:0000256" key="16">
    <source>
        <dbReference type="SAM" id="SignalP"/>
    </source>
</evidence>
<dbReference type="InterPro" id="IPR000731">
    <property type="entry name" value="SSD"/>
</dbReference>
<feature type="transmembrane region" description="Helical" evidence="15">
    <location>
        <begin position="1220"/>
        <end position="1243"/>
    </location>
</feature>
<keyword evidence="11" id="KW-1015">Disulfide bond</keyword>
<accession>A0A9P8BZ97</accession>
<keyword evidence="12" id="KW-1207">Sterol metabolism</keyword>
<evidence type="ECO:0000256" key="11">
    <source>
        <dbReference type="ARBA" id="ARBA00023157"/>
    </source>
</evidence>
<feature type="transmembrane region" description="Helical" evidence="15">
    <location>
        <begin position="828"/>
        <end position="847"/>
    </location>
</feature>
<proteinExistence type="inferred from homology"/>
<feature type="transmembrane region" description="Helical" evidence="15">
    <location>
        <begin position="1077"/>
        <end position="1100"/>
    </location>
</feature>
<evidence type="ECO:0000256" key="3">
    <source>
        <dbReference type="ARBA" id="ARBA00022448"/>
    </source>
</evidence>
<evidence type="ECO:0000256" key="12">
    <source>
        <dbReference type="ARBA" id="ARBA00023166"/>
    </source>
</evidence>
<dbReference type="PROSITE" id="PS50156">
    <property type="entry name" value="SSD"/>
    <property type="match status" value="1"/>
</dbReference>
<dbReference type="FunFam" id="1.20.1640.10:FF:000029">
    <property type="entry name" value="Putative Patched sphingolipid transporter"/>
    <property type="match status" value="1"/>
</dbReference>
<organism evidence="18 19">
    <name type="scientific">Amylocarpus encephaloides</name>
    <dbReference type="NCBI Taxonomy" id="45428"/>
    <lineage>
        <taxon>Eukaryota</taxon>
        <taxon>Fungi</taxon>
        <taxon>Dikarya</taxon>
        <taxon>Ascomycota</taxon>
        <taxon>Pezizomycotina</taxon>
        <taxon>Leotiomycetes</taxon>
        <taxon>Helotiales</taxon>
        <taxon>Helotiales incertae sedis</taxon>
        <taxon>Amylocarpus</taxon>
    </lineage>
</organism>
<evidence type="ECO:0000256" key="7">
    <source>
        <dbReference type="ARBA" id="ARBA00022989"/>
    </source>
</evidence>
<evidence type="ECO:0000256" key="14">
    <source>
        <dbReference type="ARBA" id="ARBA00023221"/>
    </source>
</evidence>
<feature type="transmembrane region" description="Helical" evidence="15">
    <location>
        <begin position="353"/>
        <end position="373"/>
    </location>
</feature>
<dbReference type="FunFam" id="1.20.1640.10:FF:000008">
    <property type="entry name" value="NPC intracellular cholesterol transporter 1"/>
    <property type="match status" value="1"/>
</dbReference>
<evidence type="ECO:0000256" key="6">
    <source>
        <dbReference type="ARBA" id="ARBA00022729"/>
    </source>
</evidence>
<feature type="transmembrane region" description="Helical" evidence="15">
    <location>
        <begin position="741"/>
        <end position="766"/>
    </location>
</feature>
<evidence type="ECO:0000256" key="5">
    <source>
        <dbReference type="ARBA" id="ARBA00022692"/>
    </source>
</evidence>
<comment type="subcellular location">
    <subcellularLocation>
        <location evidence="1">Endomembrane system</location>
        <topology evidence="1">Multi-pass membrane protein</topology>
    </subcellularLocation>
</comment>
<dbReference type="InterPro" id="IPR053956">
    <property type="entry name" value="NPC1_MLD"/>
</dbReference>
<feature type="chain" id="PRO_5040136215" evidence="16">
    <location>
        <begin position="22"/>
        <end position="1280"/>
    </location>
</feature>
<gene>
    <name evidence="18" type="ORF">BJ875DRAFT_501097</name>
</gene>
<dbReference type="GO" id="GO:0008203">
    <property type="term" value="P:cholesterol metabolic process"/>
    <property type="evidence" value="ECO:0007669"/>
    <property type="project" value="UniProtKB-KW"/>
</dbReference>
<keyword evidence="7 15" id="KW-1133">Transmembrane helix</keyword>
<evidence type="ECO:0000256" key="9">
    <source>
        <dbReference type="ARBA" id="ARBA00023098"/>
    </source>
</evidence>
<evidence type="ECO:0000259" key="17">
    <source>
        <dbReference type="PROSITE" id="PS50156"/>
    </source>
</evidence>
<evidence type="ECO:0000256" key="1">
    <source>
        <dbReference type="ARBA" id="ARBA00004127"/>
    </source>
</evidence>
<dbReference type="InterPro" id="IPR032190">
    <property type="entry name" value="NPC1_N"/>
</dbReference>
<dbReference type="Proteomes" id="UP000824998">
    <property type="component" value="Unassembled WGS sequence"/>
</dbReference>
<feature type="transmembrane region" description="Helical" evidence="15">
    <location>
        <begin position="716"/>
        <end position="735"/>
    </location>
</feature>
<keyword evidence="5 15" id="KW-0812">Transmembrane</keyword>
<dbReference type="SUPFAM" id="SSF82866">
    <property type="entry name" value="Multidrug efflux transporter AcrB transmembrane domain"/>
    <property type="match status" value="2"/>
</dbReference>
<dbReference type="EMBL" id="MU252311">
    <property type="protein sequence ID" value="KAG9227967.1"/>
    <property type="molecule type" value="Genomic_DNA"/>
</dbReference>
<dbReference type="PANTHER" id="PTHR45727:SF2">
    <property type="entry name" value="NPC INTRACELLULAR CHOLESTEROL TRANSPORTER 1"/>
    <property type="match status" value="1"/>
</dbReference>
<dbReference type="NCBIfam" id="TIGR00917">
    <property type="entry name" value="2A060601"/>
    <property type="match status" value="1"/>
</dbReference>
<comment type="similarity">
    <text evidence="2">Belongs to the patched family.</text>
</comment>
<dbReference type="GO" id="GO:0012505">
    <property type="term" value="C:endomembrane system"/>
    <property type="evidence" value="ECO:0007669"/>
    <property type="project" value="UniProtKB-SubCell"/>
</dbReference>
<feature type="transmembrane region" description="Helical" evidence="15">
    <location>
        <begin position="634"/>
        <end position="658"/>
    </location>
</feature>
<keyword evidence="19" id="KW-1185">Reference proteome</keyword>
<protein>
    <submittedName>
        <fullName evidence="18">Patched sphingolipid transporter-like protein</fullName>
    </submittedName>
</protein>
<keyword evidence="4" id="KW-0153">Cholesterol metabolism</keyword>
<feature type="signal peptide" evidence="16">
    <location>
        <begin position="1"/>
        <end position="21"/>
    </location>
</feature>
<feature type="transmembrane region" description="Helical" evidence="15">
    <location>
        <begin position="664"/>
        <end position="686"/>
    </location>
</feature>
<evidence type="ECO:0000256" key="10">
    <source>
        <dbReference type="ARBA" id="ARBA00023136"/>
    </source>
</evidence>
<feature type="transmembrane region" description="Helical" evidence="15">
    <location>
        <begin position="1179"/>
        <end position="1208"/>
    </location>
</feature>
<keyword evidence="10 15" id="KW-0472">Membrane</keyword>
<evidence type="ECO:0000256" key="15">
    <source>
        <dbReference type="SAM" id="Phobius"/>
    </source>
</evidence>
<evidence type="ECO:0000313" key="19">
    <source>
        <dbReference type="Proteomes" id="UP000824998"/>
    </source>
</evidence>
<evidence type="ECO:0000256" key="8">
    <source>
        <dbReference type="ARBA" id="ARBA00023055"/>
    </source>
</evidence>
<feature type="domain" description="SSD" evidence="17">
    <location>
        <begin position="592"/>
        <end position="766"/>
    </location>
</feature>
<dbReference type="OrthoDB" id="6510177at2759"/>
<evidence type="ECO:0000256" key="4">
    <source>
        <dbReference type="ARBA" id="ARBA00022548"/>
    </source>
</evidence>
<dbReference type="GO" id="GO:0032934">
    <property type="term" value="F:sterol binding"/>
    <property type="evidence" value="ECO:0007669"/>
    <property type="project" value="TreeGrafter"/>
</dbReference>
<evidence type="ECO:0000256" key="2">
    <source>
        <dbReference type="ARBA" id="ARBA00005585"/>
    </source>
</evidence>
<dbReference type="Gene3D" id="1.20.1640.10">
    <property type="entry name" value="Multidrug efflux transporter AcrB transmembrane domain"/>
    <property type="match status" value="2"/>
</dbReference>